<dbReference type="InterPro" id="IPR042122">
    <property type="entry name" value="Ser_AcTrfase_N_sf"/>
</dbReference>
<keyword evidence="14" id="KW-1185">Reference proteome</keyword>
<protein>
    <recommendedName>
        <fullName evidence="5">Serine acetyltransferase</fullName>
        <ecNumber evidence="4">2.3.1.30</ecNumber>
    </recommendedName>
</protein>
<dbReference type="InterPro" id="IPR001451">
    <property type="entry name" value="Hexapep"/>
</dbReference>
<evidence type="ECO:0000256" key="10">
    <source>
        <dbReference type="ARBA" id="ARBA00023192"/>
    </source>
</evidence>
<name>A0A2U8GU03_9RHOO</name>
<dbReference type="InterPro" id="IPR011004">
    <property type="entry name" value="Trimer_LpxA-like_sf"/>
</dbReference>
<keyword evidence="11" id="KW-0012">Acyltransferase</keyword>
<dbReference type="NCBIfam" id="NF041874">
    <property type="entry name" value="EPS_EpsC"/>
    <property type="match status" value="1"/>
</dbReference>
<keyword evidence="9" id="KW-0677">Repeat</keyword>
<dbReference type="KEGG" id="acom:CEW83_19550"/>
<dbReference type="PROSITE" id="PS00101">
    <property type="entry name" value="HEXAPEP_TRANSFERASES"/>
    <property type="match status" value="1"/>
</dbReference>
<dbReference type="FunFam" id="1.10.3130.10:FF:000003">
    <property type="entry name" value="Serine acetyltransferase"/>
    <property type="match status" value="1"/>
</dbReference>
<dbReference type="InterPro" id="IPR053376">
    <property type="entry name" value="Serine_acetyltransferase"/>
</dbReference>
<keyword evidence="10" id="KW-0198">Cysteine biosynthesis</keyword>
<dbReference type="Gene3D" id="2.160.10.10">
    <property type="entry name" value="Hexapeptide repeat proteins"/>
    <property type="match status" value="1"/>
</dbReference>
<comment type="similarity">
    <text evidence="3">Belongs to the transferase hexapeptide repeat family.</text>
</comment>
<dbReference type="FunFam" id="2.160.10.10:FF:000007">
    <property type="entry name" value="Serine acetyltransferase"/>
    <property type="match status" value="1"/>
</dbReference>
<evidence type="ECO:0000256" key="7">
    <source>
        <dbReference type="ARBA" id="ARBA00022605"/>
    </source>
</evidence>
<dbReference type="InterPro" id="IPR045304">
    <property type="entry name" value="LbH_SAT"/>
</dbReference>
<dbReference type="Pfam" id="PF00132">
    <property type="entry name" value="Hexapep"/>
    <property type="match status" value="1"/>
</dbReference>
<comment type="subcellular location">
    <subcellularLocation>
        <location evidence="1">Cytoplasm</location>
    </subcellularLocation>
</comment>
<keyword evidence="8 13" id="KW-0808">Transferase</keyword>
<evidence type="ECO:0000256" key="2">
    <source>
        <dbReference type="ARBA" id="ARBA00004876"/>
    </source>
</evidence>
<evidence type="ECO:0000256" key="9">
    <source>
        <dbReference type="ARBA" id="ARBA00022737"/>
    </source>
</evidence>
<dbReference type="InterPro" id="IPR005881">
    <property type="entry name" value="Ser_O-AcTrfase"/>
</dbReference>
<evidence type="ECO:0000256" key="8">
    <source>
        <dbReference type="ARBA" id="ARBA00022679"/>
    </source>
</evidence>
<organism evidence="13 14">
    <name type="scientific">Parazoarcus communis</name>
    <dbReference type="NCBI Taxonomy" id="41977"/>
    <lineage>
        <taxon>Bacteria</taxon>
        <taxon>Pseudomonadati</taxon>
        <taxon>Pseudomonadota</taxon>
        <taxon>Betaproteobacteria</taxon>
        <taxon>Rhodocyclales</taxon>
        <taxon>Zoogloeaceae</taxon>
        <taxon>Parazoarcus</taxon>
    </lineage>
</organism>
<dbReference type="SUPFAM" id="SSF51161">
    <property type="entry name" value="Trimeric LpxA-like enzymes"/>
    <property type="match status" value="1"/>
</dbReference>
<keyword evidence="6" id="KW-0963">Cytoplasm</keyword>
<evidence type="ECO:0000256" key="3">
    <source>
        <dbReference type="ARBA" id="ARBA00007274"/>
    </source>
</evidence>
<dbReference type="NCBIfam" id="TIGR01172">
    <property type="entry name" value="cysE"/>
    <property type="match status" value="1"/>
</dbReference>
<accession>A0A2U8GU03</accession>
<dbReference type="InterPro" id="IPR018357">
    <property type="entry name" value="Hexapep_transf_CS"/>
</dbReference>
<evidence type="ECO:0000256" key="1">
    <source>
        <dbReference type="ARBA" id="ARBA00004496"/>
    </source>
</evidence>
<evidence type="ECO:0000313" key="14">
    <source>
        <dbReference type="Proteomes" id="UP000244930"/>
    </source>
</evidence>
<dbReference type="EC" id="2.3.1.30" evidence="4"/>
<evidence type="ECO:0000256" key="5">
    <source>
        <dbReference type="ARBA" id="ARBA00018522"/>
    </source>
</evidence>
<dbReference type="Proteomes" id="UP000244930">
    <property type="component" value="Chromosome"/>
</dbReference>
<dbReference type="GO" id="GO:0005737">
    <property type="term" value="C:cytoplasm"/>
    <property type="evidence" value="ECO:0007669"/>
    <property type="project" value="UniProtKB-SubCell"/>
</dbReference>
<evidence type="ECO:0000313" key="13">
    <source>
        <dbReference type="EMBL" id="AWI77152.1"/>
    </source>
</evidence>
<comment type="pathway">
    <text evidence="2">Amino-acid biosynthesis; L-cysteine biosynthesis; L-cysteine from L-serine: step 1/2.</text>
</comment>
<dbReference type="AlphaFoldDB" id="A0A2U8GU03"/>
<sequence length="281" mass="30310">MATESATMTAENLVPTPSLPSLLREDIRCVFGRDPAARTTWEVLTTYPGVHALITYRIAHALWLRNWRYLARLASFIGRVLTNVDIHPGARIGRRFFIDHGAGVVVGETAEIGNDVTLYHGVTLGGTTWNPGKRHPTLGDHVVVGAGAKILGAITIGSRVRVGANSVVVKNVPSDRTVVGIPAKVVRREGPILSPTDELNLDHHLMPDPVGHTLNCLLDRIKSLESQISGLQANAEAPPPKKPRTTIPVVAVSNIDCEANTDQACPECACQPENQLTSETR</sequence>
<keyword evidence="7" id="KW-0028">Amino-acid biosynthesis</keyword>
<comment type="catalytic activity">
    <reaction evidence="12">
        <text>L-serine + acetyl-CoA = O-acetyl-L-serine + CoA</text>
        <dbReference type="Rhea" id="RHEA:24560"/>
        <dbReference type="ChEBI" id="CHEBI:33384"/>
        <dbReference type="ChEBI" id="CHEBI:57287"/>
        <dbReference type="ChEBI" id="CHEBI:57288"/>
        <dbReference type="ChEBI" id="CHEBI:58340"/>
        <dbReference type="EC" id="2.3.1.30"/>
    </reaction>
</comment>
<evidence type="ECO:0000256" key="4">
    <source>
        <dbReference type="ARBA" id="ARBA00013266"/>
    </source>
</evidence>
<dbReference type="GO" id="GO:0009001">
    <property type="term" value="F:serine O-acetyltransferase activity"/>
    <property type="evidence" value="ECO:0007669"/>
    <property type="project" value="UniProtKB-EC"/>
</dbReference>
<evidence type="ECO:0000256" key="6">
    <source>
        <dbReference type="ARBA" id="ARBA00022490"/>
    </source>
</evidence>
<proteinExistence type="inferred from homology"/>
<gene>
    <name evidence="13" type="primary">cysE</name>
    <name evidence="13" type="ORF">CEW83_19550</name>
</gene>
<dbReference type="CDD" id="cd03354">
    <property type="entry name" value="LbH_SAT"/>
    <property type="match status" value="1"/>
</dbReference>
<reference evidence="13 14" key="1">
    <citation type="submission" date="2017-06" db="EMBL/GenBank/DDBJ databases">
        <title>Azoarcus.</title>
        <authorList>
            <person name="Woo J.-H."/>
            <person name="Kim H.-S."/>
        </authorList>
    </citation>
    <scope>NUCLEOTIDE SEQUENCE [LARGE SCALE GENOMIC DNA]</scope>
    <source>
        <strain evidence="13 14">TSPY31</strain>
    </source>
</reference>
<evidence type="ECO:0000256" key="12">
    <source>
        <dbReference type="ARBA" id="ARBA00049486"/>
    </source>
</evidence>
<dbReference type="GO" id="GO:0006535">
    <property type="term" value="P:cysteine biosynthetic process from serine"/>
    <property type="evidence" value="ECO:0007669"/>
    <property type="project" value="InterPro"/>
</dbReference>
<dbReference type="RefSeq" id="WP_108950851.1">
    <property type="nucleotide sequence ID" value="NZ_CP022187.1"/>
</dbReference>
<dbReference type="PANTHER" id="PTHR42811">
    <property type="entry name" value="SERINE ACETYLTRANSFERASE"/>
    <property type="match status" value="1"/>
</dbReference>
<dbReference type="EMBL" id="CP022187">
    <property type="protein sequence ID" value="AWI77152.1"/>
    <property type="molecule type" value="Genomic_DNA"/>
</dbReference>
<evidence type="ECO:0000256" key="11">
    <source>
        <dbReference type="ARBA" id="ARBA00023315"/>
    </source>
</evidence>
<dbReference type="Gene3D" id="1.10.3130.10">
    <property type="entry name" value="serine acetyltransferase, domain 1"/>
    <property type="match status" value="1"/>
</dbReference>